<accession>A0A0A8XQR5</accession>
<protein>
    <submittedName>
        <fullName evidence="1">Uncharacterized protein</fullName>
    </submittedName>
</protein>
<proteinExistence type="predicted"/>
<sequence length="31" mass="3597">MEYTVQYLIRDQRLDAPVLLSDSKDRPGCTI</sequence>
<name>A0A0A8XQR5_ARUDO</name>
<reference evidence="1" key="1">
    <citation type="submission" date="2014-09" db="EMBL/GenBank/DDBJ databases">
        <authorList>
            <person name="Magalhaes I.L.F."/>
            <person name="Oliveira U."/>
            <person name="Santos F.R."/>
            <person name="Vidigal T.H.D.A."/>
            <person name="Brescovit A.D."/>
            <person name="Santos A.J."/>
        </authorList>
    </citation>
    <scope>NUCLEOTIDE SEQUENCE</scope>
    <source>
        <tissue evidence="1">Shoot tissue taken approximately 20 cm above the soil surface</tissue>
    </source>
</reference>
<dbReference type="AlphaFoldDB" id="A0A0A8XQR5"/>
<organism evidence="1">
    <name type="scientific">Arundo donax</name>
    <name type="common">Giant reed</name>
    <name type="synonym">Donax arundinaceus</name>
    <dbReference type="NCBI Taxonomy" id="35708"/>
    <lineage>
        <taxon>Eukaryota</taxon>
        <taxon>Viridiplantae</taxon>
        <taxon>Streptophyta</taxon>
        <taxon>Embryophyta</taxon>
        <taxon>Tracheophyta</taxon>
        <taxon>Spermatophyta</taxon>
        <taxon>Magnoliopsida</taxon>
        <taxon>Liliopsida</taxon>
        <taxon>Poales</taxon>
        <taxon>Poaceae</taxon>
        <taxon>PACMAD clade</taxon>
        <taxon>Arundinoideae</taxon>
        <taxon>Arundineae</taxon>
        <taxon>Arundo</taxon>
    </lineage>
</organism>
<dbReference type="EMBL" id="GBRH01281794">
    <property type="protein sequence ID" value="JAD16101.1"/>
    <property type="molecule type" value="Transcribed_RNA"/>
</dbReference>
<reference evidence="1" key="2">
    <citation type="journal article" date="2015" name="Data Brief">
        <title>Shoot transcriptome of the giant reed, Arundo donax.</title>
        <authorList>
            <person name="Barrero R.A."/>
            <person name="Guerrero F.D."/>
            <person name="Moolhuijzen P."/>
            <person name="Goolsby J.A."/>
            <person name="Tidwell J."/>
            <person name="Bellgard S.E."/>
            <person name="Bellgard M.I."/>
        </authorList>
    </citation>
    <scope>NUCLEOTIDE SEQUENCE</scope>
    <source>
        <tissue evidence="1">Shoot tissue taken approximately 20 cm above the soil surface</tissue>
    </source>
</reference>
<evidence type="ECO:0000313" key="1">
    <source>
        <dbReference type="EMBL" id="JAD16101.1"/>
    </source>
</evidence>